<evidence type="ECO:0000313" key="7">
    <source>
        <dbReference type="EMBL" id="HAT3584616.1"/>
    </source>
</evidence>
<dbReference type="EMBL" id="DACSUM010000064">
    <property type="protein sequence ID" value="HAT3584616.1"/>
    <property type="molecule type" value="Genomic_DNA"/>
</dbReference>
<dbReference type="GO" id="GO:0051287">
    <property type="term" value="F:NAD binding"/>
    <property type="evidence" value="ECO:0007669"/>
    <property type="project" value="InterPro"/>
</dbReference>
<dbReference type="PROSITE" id="PS00671">
    <property type="entry name" value="D_2_HYDROXYACID_DH_3"/>
    <property type="match status" value="1"/>
</dbReference>
<sequence length="319" mass="34135">MKIVILDGGVLNPGDLSWDALSQLGEISVYDNSAAEEVVKRIGDAEIAIINKVVLGEKEFSQCPNLKFIGVTATGYNVIDLAAAKNHGVTVSNVPTYGTSTVAQFTTALMLELCNQVGLHNNDVHAGGWGKKPDFCYWLKPMLEVTGKNVGIIGYGRIGQAFGAVAQALGMNVLAYDEYRNTALENDRVRYVDLDTLYAEADVISLHCLLTPKTQGMINAESLRKMKKSALLLNASRGDLVNEADLADALNNGVIAGAAVDVLSKEPPVPENPMLTAKNCIITPHIAWASVEARGRILATTVDNVKAFLAGQPQNRVGD</sequence>
<comment type="caution">
    <text evidence="7">The sequence shown here is derived from an EMBL/GenBank/DDBJ whole genome shotgun (WGS) entry which is preliminary data.</text>
</comment>
<keyword evidence="3" id="KW-0520">NAD</keyword>
<dbReference type="PANTHER" id="PTHR43761">
    <property type="entry name" value="D-ISOMER SPECIFIC 2-HYDROXYACID DEHYDROGENASE FAMILY PROTEIN (AFU_ORTHOLOGUE AFUA_1G13630)"/>
    <property type="match status" value="1"/>
</dbReference>
<dbReference type="RefSeq" id="WP_047371660.1">
    <property type="nucleotide sequence ID" value="NZ_CABMNU010000005.1"/>
</dbReference>
<evidence type="ECO:0000313" key="8">
    <source>
        <dbReference type="Proteomes" id="UP000867740"/>
    </source>
</evidence>
<proteinExistence type="inferred from homology"/>
<dbReference type="InterPro" id="IPR036291">
    <property type="entry name" value="NAD(P)-bd_dom_sf"/>
</dbReference>
<dbReference type="Proteomes" id="UP000867740">
    <property type="component" value="Unassembled WGS sequence"/>
</dbReference>
<protein>
    <submittedName>
        <fullName evidence="7">D-2-hydroxyacid dehydrogenase</fullName>
    </submittedName>
</protein>
<evidence type="ECO:0000256" key="1">
    <source>
        <dbReference type="ARBA" id="ARBA00005854"/>
    </source>
</evidence>
<dbReference type="InterPro" id="IPR006139">
    <property type="entry name" value="D-isomer_2_OHA_DH_cat_dom"/>
</dbReference>
<dbReference type="Gene3D" id="3.40.50.720">
    <property type="entry name" value="NAD(P)-binding Rossmann-like Domain"/>
    <property type="match status" value="2"/>
</dbReference>
<evidence type="ECO:0000256" key="3">
    <source>
        <dbReference type="ARBA" id="ARBA00023027"/>
    </source>
</evidence>
<reference evidence="7" key="2">
    <citation type="submission" date="2020-10" db="EMBL/GenBank/DDBJ databases">
        <authorList>
            <consortium name="NCBI Pathogen Detection Project"/>
        </authorList>
    </citation>
    <scope>NUCLEOTIDE SEQUENCE</scope>
    <source>
        <strain evidence="7">CAVp300</strain>
    </source>
</reference>
<dbReference type="InterPro" id="IPR029753">
    <property type="entry name" value="D-isomer_DH_CS"/>
</dbReference>
<feature type="domain" description="D-isomer specific 2-hydroxyacid dehydrogenase NAD-binding" evidence="6">
    <location>
        <begin position="108"/>
        <end position="287"/>
    </location>
</feature>
<dbReference type="FunFam" id="3.40.50.720:FF:000203">
    <property type="entry name" value="D-3-phosphoglycerate dehydrogenase (SerA)"/>
    <property type="match status" value="1"/>
</dbReference>
<feature type="domain" description="D-isomer specific 2-hydroxyacid dehydrogenase catalytic" evidence="5">
    <location>
        <begin position="19"/>
        <end position="317"/>
    </location>
</feature>
<dbReference type="CDD" id="cd12162">
    <property type="entry name" value="2-Hacid_dh_4"/>
    <property type="match status" value="1"/>
</dbReference>
<dbReference type="GO" id="GO:0016616">
    <property type="term" value="F:oxidoreductase activity, acting on the CH-OH group of donors, NAD or NADP as acceptor"/>
    <property type="evidence" value="ECO:0007669"/>
    <property type="project" value="InterPro"/>
</dbReference>
<dbReference type="InterPro" id="IPR006140">
    <property type="entry name" value="D-isomer_DH_NAD-bd"/>
</dbReference>
<comment type="similarity">
    <text evidence="1 4">Belongs to the D-isomer specific 2-hydroxyacid dehydrogenase family.</text>
</comment>
<dbReference type="AlphaFoldDB" id="A0A9P3TD94"/>
<name>A0A9P3TD94_KLUIN</name>
<dbReference type="PROSITE" id="PS00065">
    <property type="entry name" value="D_2_HYDROXYACID_DH_1"/>
    <property type="match status" value="1"/>
</dbReference>
<evidence type="ECO:0000256" key="4">
    <source>
        <dbReference type="RuleBase" id="RU003719"/>
    </source>
</evidence>
<gene>
    <name evidence="7" type="ORF">I8531_005004</name>
</gene>
<dbReference type="InterPro" id="IPR050418">
    <property type="entry name" value="D-iso_2-hydroxyacid_DH_PdxB"/>
</dbReference>
<reference evidence="7" key="1">
    <citation type="journal article" date="2018" name="Genome Biol.">
        <title>SKESA: strategic k-mer extension for scrupulous assemblies.</title>
        <authorList>
            <person name="Souvorov A."/>
            <person name="Agarwala R."/>
            <person name="Lipman D.J."/>
        </authorList>
    </citation>
    <scope>NUCLEOTIDE SEQUENCE</scope>
    <source>
        <strain evidence="7">CAVp300</strain>
    </source>
</reference>
<organism evidence="7 8">
    <name type="scientific">Kluyvera intermedia</name>
    <name type="common">Enterobacter intermedius</name>
    <dbReference type="NCBI Taxonomy" id="61648"/>
    <lineage>
        <taxon>Bacteria</taxon>
        <taxon>Pseudomonadati</taxon>
        <taxon>Pseudomonadota</taxon>
        <taxon>Gammaproteobacteria</taxon>
        <taxon>Enterobacterales</taxon>
        <taxon>Enterobacteriaceae</taxon>
        <taxon>Kluyvera</taxon>
    </lineage>
</organism>
<evidence type="ECO:0000256" key="2">
    <source>
        <dbReference type="ARBA" id="ARBA00023002"/>
    </source>
</evidence>
<dbReference type="PANTHER" id="PTHR43761:SF1">
    <property type="entry name" value="D-ISOMER SPECIFIC 2-HYDROXYACID DEHYDROGENASE CATALYTIC DOMAIN-CONTAINING PROTEIN-RELATED"/>
    <property type="match status" value="1"/>
</dbReference>
<dbReference type="InterPro" id="IPR029752">
    <property type="entry name" value="D-isomer_DH_CS1"/>
</dbReference>
<dbReference type="SUPFAM" id="SSF51735">
    <property type="entry name" value="NAD(P)-binding Rossmann-fold domains"/>
    <property type="match status" value="1"/>
</dbReference>
<evidence type="ECO:0000259" key="6">
    <source>
        <dbReference type="Pfam" id="PF02826"/>
    </source>
</evidence>
<dbReference type="SUPFAM" id="SSF52283">
    <property type="entry name" value="Formate/glycerate dehydrogenase catalytic domain-like"/>
    <property type="match status" value="1"/>
</dbReference>
<evidence type="ECO:0000259" key="5">
    <source>
        <dbReference type="Pfam" id="PF00389"/>
    </source>
</evidence>
<accession>A0A9P3TD94</accession>
<dbReference type="Pfam" id="PF02826">
    <property type="entry name" value="2-Hacid_dh_C"/>
    <property type="match status" value="1"/>
</dbReference>
<dbReference type="Pfam" id="PF00389">
    <property type="entry name" value="2-Hacid_dh"/>
    <property type="match status" value="1"/>
</dbReference>
<keyword evidence="2 4" id="KW-0560">Oxidoreductase</keyword>
<dbReference type="GO" id="GO:0005829">
    <property type="term" value="C:cytosol"/>
    <property type="evidence" value="ECO:0007669"/>
    <property type="project" value="UniProtKB-ARBA"/>
</dbReference>